<sequence>MRIIIDCQCLQTPSKYRGIGHYTYSLIKRLLNKLSEHDVFILINGTDSTSVQEVVRKLNGLINPQKIKVFYPLVDIAEVIGSNFPRIEASEAIRNHYIESLAPDFVLITSLIEGGVTDFTCSIPVDRTYQVGVIGYDLIPYKNREKYLRHKNSESWYDRKIKQYSNADFIFSISDYVRNDYINLLNIDENKIINISSACSEEYVPLGDSFVKNVISELGITNEFVLYSGAADERKNLKKLISAFSKLENNIDLVLVGRYSKFEISDLKSYCNTIKLDIKRVVFTGYLSNQELACLYNACKAFVFPSLEEGFGLPVLEALSCGAPVICSNTSSLPEVIGNIEAMFDPNSEEDILIKLKKCIDDSEYRSLLISNAYEQSQKFSWDITSCKLIENIFLIKENKYNEKEFSYDELINRISDIYIENKLDDDFLKEASISISLNIESLKSEKILSYKSWMIEGPFDSTYSLALVNREFSRALGQIGQSVLLNSKDGPGTIVPNESFLNDNPDIREFYFNFINNQLSVPDICSRNLYPPIVNNMEGKINTLHCYAWEESGFPYSWVKDFNEKLNGITCLSEHVKKILIGNGVNIPLYTVGCGVDHWERFDSSNKYKKNSHYNKIFRFLHVSSCFPRKGILELLDSYGMSFSKEDNVELVIKTFDNPHNEVSSILDSMRRKYDNYPKVELIYDDISDQDLKSLYESSDVLVAPSKAEGFGLPLAEAMLSGIPVITTAWGGQTEFCKKEFCWLVDYSFERAKTHFGIFNSVWAVPNIEHLSICMKAAFQSSSSQRKIMANAGREFLLNNFRWSHVATNAVTSIDKIADQKKITGTKVGWITTWNTKCGIASYSKNIIEKLTYNPMIFSNITDESTNDDSSVIRCWRFEESYFYHLYKSIRDNHIQSVVIQFNYGFFDFLSFDKFIDTLISNGISITMIMHSTVDPEHVEGKNISKLSDALIKCSAILVHSPEDMNRLKLIGVIDNVILFPHAVPMRPIKLKNSKIKNTNDKFTMSSYGFFLPHKGLLELIHAVRILLDRGINVQLLMVNSEYPVEESKLSIKAAMELIESLNLVDNVKLYTDYLSNDDSISLLQSSDLVVFPYQNTGESSSAAVRTAISSGVDVAVTPIPIFSDVLPAVFELSGVTPQEIADSVSELISERLNNSQSIVLKDKMREVWIAEHDVSSIALRLESIINQNAIL</sequence>
<dbReference type="GO" id="GO:0016757">
    <property type="term" value="F:glycosyltransferase activity"/>
    <property type="evidence" value="ECO:0007669"/>
    <property type="project" value="UniProtKB-KW"/>
</dbReference>
<dbReference type="PANTHER" id="PTHR46401:SF2">
    <property type="entry name" value="GLYCOSYLTRANSFERASE WBBK-RELATED"/>
    <property type="match status" value="1"/>
</dbReference>
<feature type="domain" description="Glycosyl transferase family 1" evidence="2">
    <location>
        <begin position="997"/>
        <end position="1153"/>
    </location>
</feature>
<dbReference type="Proteomes" id="UP001279860">
    <property type="component" value="Unassembled WGS sequence"/>
</dbReference>
<dbReference type="RefSeq" id="WP_318584318.1">
    <property type="nucleotide sequence ID" value="NZ_JAWRCP010000001.1"/>
</dbReference>
<feature type="domain" description="Glycosyl transferase family 1" evidence="2">
    <location>
        <begin position="609"/>
        <end position="742"/>
    </location>
</feature>
<dbReference type="PANTHER" id="PTHR46401">
    <property type="entry name" value="GLYCOSYLTRANSFERASE WBBK-RELATED"/>
    <property type="match status" value="1"/>
</dbReference>
<dbReference type="EC" id="2.4.-.-" evidence="3"/>
<proteinExistence type="predicted"/>
<reference evidence="3 4" key="1">
    <citation type="submission" date="2023-11" db="EMBL/GenBank/DDBJ databases">
        <title>Plant-associative lifestyle of Vibrio porteresiae and its evolutionary dynamics.</title>
        <authorList>
            <person name="Rameshkumar N."/>
            <person name="Kirti K."/>
        </authorList>
    </citation>
    <scope>NUCLEOTIDE SEQUENCE [LARGE SCALE GENOMIC DNA]</scope>
    <source>
        <strain evidence="3 4">MSSRF7</strain>
    </source>
</reference>
<dbReference type="CDD" id="cd03801">
    <property type="entry name" value="GT4_PimA-like"/>
    <property type="match status" value="1"/>
</dbReference>
<keyword evidence="3" id="KW-0328">Glycosyltransferase</keyword>
<keyword evidence="4" id="KW-1185">Reference proteome</keyword>
<dbReference type="EMBL" id="JAWRCP010000001">
    <property type="protein sequence ID" value="MDW6091563.1"/>
    <property type="molecule type" value="Genomic_DNA"/>
</dbReference>
<protein>
    <submittedName>
        <fullName evidence="3">Glycosyltransferase</fullName>
        <ecNumber evidence="3">2.4.-.-</ecNumber>
    </submittedName>
</protein>
<evidence type="ECO:0000256" key="1">
    <source>
        <dbReference type="ARBA" id="ARBA00022679"/>
    </source>
</evidence>
<dbReference type="InterPro" id="IPR001296">
    <property type="entry name" value="Glyco_trans_1"/>
</dbReference>
<dbReference type="Pfam" id="PF00534">
    <property type="entry name" value="Glycos_transf_1"/>
    <property type="match status" value="3"/>
</dbReference>
<gene>
    <name evidence="3" type="ORF">SBX64_03200</name>
</gene>
<feature type="domain" description="Glycosyl transferase family 1" evidence="2">
    <location>
        <begin position="221"/>
        <end position="375"/>
    </location>
</feature>
<dbReference type="SUPFAM" id="SSF53756">
    <property type="entry name" value="UDP-Glycosyltransferase/glycogen phosphorylase"/>
    <property type="match status" value="3"/>
</dbReference>
<name>A0ABU4ITP5_9VIBR</name>
<evidence type="ECO:0000313" key="4">
    <source>
        <dbReference type="Proteomes" id="UP001279860"/>
    </source>
</evidence>
<organism evidence="3 4">
    <name type="scientific">Vibrio rhizosphaerae</name>
    <dbReference type="NCBI Taxonomy" id="398736"/>
    <lineage>
        <taxon>Bacteria</taxon>
        <taxon>Pseudomonadati</taxon>
        <taxon>Pseudomonadota</taxon>
        <taxon>Gammaproteobacteria</taxon>
        <taxon>Vibrionales</taxon>
        <taxon>Vibrionaceae</taxon>
        <taxon>Vibrio</taxon>
    </lineage>
</organism>
<evidence type="ECO:0000259" key="2">
    <source>
        <dbReference type="Pfam" id="PF00534"/>
    </source>
</evidence>
<dbReference type="Gene3D" id="3.40.50.2000">
    <property type="entry name" value="Glycogen Phosphorylase B"/>
    <property type="match status" value="4"/>
</dbReference>
<dbReference type="CDD" id="cd03809">
    <property type="entry name" value="GT4_MtfB-like"/>
    <property type="match status" value="1"/>
</dbReference>
<accession>A0ABU4ITP5</accession>
<comment type="caution">
    <text evidence="3">The sequence shown here is derived from an EMBL/GenBank/DDBJ whole genome shotgun (WGS) entry which is preliminary data.</text>
</comment>
<evidence type="ECO:0000313" key="3">
    <source>
        <dbReference type="EMBL" id="MDW6091563.1"/>
    </source>
</evidence>
<keyword evidence="1 3" id="KW-0808">Transferase</keyword>